<feature type="compositionally biased region" description="Polar residues" evidence="2">
    <location>
        <begin position="1"/>
        <end position="16"/>
    </location>
</feature>
<comment type="caution">
    <text evidence="3">The sequence shown here is derived from an EMBL/GenBank/DDBJ whole genome shotgun (WGS) entry which is preliminary data.</text>
</comment>
<evidence type="ECO:0000313" key="3">
    <source>
        <dbReference type="EMBL" id="TGO35868.1"/>
    </source>
</evidence>
<name>A0A4Z1GI82_9HELO</name>
<dbReference type="EMBL" id="PQXK01000143">
    <property type="protein sequence ID" value="TGO35868.1"/>
    <property type="molecule type" value="Genomic_DNA"/>
</dbReference>
<feature type="compositionally biased region" description="Polar residues" evidence="2">
    <location>
        <begin position="41"/>
        <end position="56"/>
    </location>
</feature>
<accession>A0A4Z1GI82</accession>
<sequence>MLHTASIATGKSTSASQKDEAPSNLLSDPSHKPEGAPPKISDNTDPGNSDEIQSSAQRIHQRVLYVRAVMSYLKQSDSLTDYERQINRLEIQIESLDEQKVRIQKLRERTSSPEWRGKSEEAIVTTEKFKDFLETGKKMLCLILRSSSYWPRSSRR</sequence>
<evidence type="ECO:0000313" key="4">
    <source>
        <dbReference type="Proteomes" id="UP000297814"/>
    </source>
</evidence>
<evidence type="ECO:0000256" key="2">
    <source>
        <dbReference type="SAM" id="MobiDB-lite"/>
    </source>
</evidence>
<dbReference type="AlphaFoldDB" id="A0A4Z1GI82"/>
<organism evidence="3 4">
    <name type="scientific">Botrytis hyacinthi</name>
    <dbReference type="NCBI Taxonomy" id="278943"/>
    <lineage>
        <taxon>Eukaryota</taxon>
        <taxon>Fungi</taxon>
        <taxon>Dikarya</taxon>
        <taxon>Ascomycota</taxon>
        <taxon>Pezizomycotina</taxon>
        <taxon>Leotiomycetes</taxon>
        <taxon>Helotiales</taxon>
        <taxon>Sclerotiniaceae</taxon>
        <taxon>Botrytis</taxon>
    </lineage>
</organism>
<feature type="coiled-coil region" evidence="1">
    <location>
        <begin position="72"/>
        <end position="109"/>
    </location>
</feature>
<reference evidence="3 4" key="1">
    <citation type="submission" date="2017-12" db="EMBL/GenBank/DDBJ databases">
        <title>Comparative genomics of Botrytis spp.</title>
        <authorList>
            <person name="Valero-Jimenez C.A."/>
            <person name="Tapia P."/>
            <person name="Veloso J."/>
            <person name="Silva-Moreno E."/>
            <person name="Staats M."/>
            <person name="Valdes J.H."/>
            <person name="Van Kan J.A.L."/>
        </authorList>
    </citation>
    <scope>NUCLEOTIDE SEQUENCE [LARGE SCALE GENOMIC DNA]</scope>
    <source>
        <strain evidence="3 4">Bh0001</strain>
    </source>
</reference>
<evidence type="ECO:0000256" key="1">
    <source>
        <dbReference type="SAM" id="Coils"/>
    </source>
</evidence>
<proteinExistence type="predicted"/>
<keyword evidence="1" id="KW-0175">Coiled coil</keyword>
<dbReference type="Proteomes" id="UP000297814">
    <property type="component" value="Unassembled WGS sequence"/>
</dbReference>
<feature type="region of interest" description="Disordered" evidence="2">
    <location>
        <begin position="1"/>
        <end position="56"/>
    </location>
</feature>
<gene>
    <name evidence="3" type="ORF">BHYA_0143g00100</name>
</gene>
<protein>
    <submittedName>
        <fullName evidence="3">Uncharacterized protein</fullName>
    </submittedName>
</protein>
<keyword evidence="4" id="KW-1185">Reference proteome</keyword>